<dbReference type="EMBL" id="CADEAL010004058">
    <property type="protein sequence ID" value="CAB1450561.1"/>
    <property type="molecule type" value="Genomic_DNA"/>
</dbReference>
<reference evidence="1" key="1">
    <citation type="submission" date="2020-03" db="EMBL/GenBank/DDBJ databases">
        <authorList>
            <person name="Weist P."/>
        </authorList>
    </citation>
    <scope>NUCLEOTIDE SEQUENCE</scope>
</reference>
<organism evidence="1 2">
    <name type="scientific">Pleuronectes platessa</name>
    <name type="common">European plaice</name>
    <dbReference type="NCBI Taxonomy" id="8262"/>
    <lineage>
        <taxon>Eukaryota</taxon>
        <taxon>Metazoa</taxon>
        <taxon>Chordata</taxon>
        <taxon>Craniata</taxon>
        <taxon>Vertebrata</taxon>
        <taxon>Euteleostomi</taxon>
        <taxon>Actinopterygii</taxon>
        <taxon>Neopterygii</taxon>
        <taxon>Teleostei</taxon>
        <taxon>Neoteleostei</taxon>
        <taxon>Acanthomorphata</taxon>
        <taxon>Carangaria</taxon>
        <taxon>Pleuronectiformes</taxon>
        <taxon>Pleuronectoidei</taxon>
        <taxon>Pleuronectidae</taxon>
        <taxon>Pleuronectes</taxon>
    </lineage>
</organism>
<sequence>MSTESNCKLLQPCNKVGEVLRFRLFDSLSGNHSCLFLLAVALSITPDEWGSPGLTSAPAGERVVGSLEWGRRASPSSWTAKDRCRPRYERLIMVLTDKLLSETLEGALLLPQPLQSHSSSAHLSQAVTSRAKMSHMVFIHDAIHFSSAPPLCKSLKSYFNNQVILIGNYKHVSCTP</sequence>
<accession>A0A9N7VDX8</accession>
<protein>
    <submittedName>
        <fullName evidence="1">Uncharacterized protein</fullName>
    </submittedName>
</protein>
<dbReference type="AlphaFoldDB" id="A0A9N7VDX8"/>
<dbReference type="Proteomes" id="UP001153269">
    <property type="component" value="Unassembled WGS sequence"/>
</dbReference>
<evidence type="ECO:0000313" key="1">
    <source>
        <dbReference type="EMBL" id="CAB1450561.1"/>
    </source>
</evidence>
<proteinExistence type="predicted"/>
<name>A0A9N7VDX8_PLEPL</name>
<evidence type="ECO:0000313" key="2">
    <source>
        <dbReference type="Proteomes" id="UP001153269"/>
    </source>
</evidence>
<gene>
    <name evidence="1" type="ORF">PLEPLA_LOCUS38253</name>
</gene>
<comment type="caution">
    <text evidence="1">The sequence shown here is derived from an EMBL/GenBank/DDBJ whole genome shotgun (WGS) entry which is preliminary data.</text>
</comment>
<keyword evidence="2" id="KW-1185">Reference proteome</keyword>